<comment type="caution">
    <text evidence="1">The sequence shown here is derived from an EMBL/GenBank/DDBJ whole genome shotgun (WGS) entry which is preliminary data.</text>
</comment>
<dbReference type="Proteomes" id="UP001250791">
    <property type="component" value="Unassembled WGS sequence"/>
</dbReference>
<gene>
    <name evidence="1" type="ORF">J2W52_005405</name>
</gene>
<name>A0ABU1SXR2_9HYPH</name>
<dbReference type="RefSeq" id="WP_310235263.1">
    <property type="nucleotide sequence ID" value="NZ_JAVDUP010000010.1"/>
</dbReference>
<organism evidence="1 2">
    <name type="scientific">Rhizobium miluonense</name>
    <dbReference type="NCBI Taxonomy" id="411945"/>
    <lineage>
        <taxon>Bacteria</taxon>
        <taxon>Pseudomonadati</taxon>
        <taxon>Pseudomonadota</taxon>
        <taxon>Alphaproteobacteria</taxon>
        <taxon>Hyphomicrobiales</taxon>
        <taxon>Rhizobiaceae</taxon>
        <taxon>Rhizobium/Agrobacterium group</taxon>
        <taxon>Rhizobium</taxon>
    </lineage>
</organism>
<dbReference type="EMBL" id="JAVDUP010000010">
    <property type="protein sequence ID" value="MDR6903772.1"/>
    <property type="molecule type" value="Genomic_DNA"/>
</dbReference>
<proteinExistence type="predicted"/>
<keyword evidence="2" id="KW-1185">Reference proteome</keyword>
<sequence>MTEDYLQIFFAGGAILNIFNAHTITQGRDPEFAGYEITAAQEDKNAITLLMSPGGKIQIGLQNSDYQGPEAMMFLRKGKPTIIWP</sequence>
<evidence type="ECO:0000313" key="1">
    <source>
        <dbReference type="EMBL" id="MDR6903772.1"/>
    </source>
</evidence>
<reference evidence="1 2" key="1">
    <citation type="submission" date="2023-07" db="EMBL/GenBank/DDBJ databases">
        <title>Sorghum-associated microbial communities from plants grown in Nebraska, USA.</title>
        <authorList>
            <person name="Schachtman D."/>
        </authorList>
    </citation>
    <scope>NUCLEOTIDE SEQUENCE [LARGE SCALE GENOMIC DNA]</scope>
    <source>
        <strain evidence="1 2">3199</strain>
    </source>
</reference>
<evidence type="ECO:0000313" key="2">
    <source>
        <dbReference type="Proteomes" id="UP001250791"/>
    </source>
</evidence>
<protein>
    <submittedName>
        <fullName evidence="1">Uncharacterized protein</fullName>
    </submittedName>
</protein>
<accession>A0ABU1SXR2</accession>